<dbReference type="InterPro" id="IPR052168">
    <property type="entry name" value="Cytochrome_b561_oxidase"/>
</dbReference>
<gene>
    <name evidence="15" type="ORF">GARC_4202</name>
</gene>
<feature type="transmembrane region" description="Helical" evidence="13">
    <location>
        <begin position="46"/>
        <end position="69"/>
    </location>
</feature>
<dbReference type="GO" id="GO:0046872">
    <property type="term" value="F:metal ion binding"/>
    <property type="evidence" value="ECO:0007669"/>
    <property type="project" value="UniProtKB-KW"/>
</dbReference>
<dbReference type="PANTHER" id="PTHR30529">
    <property type="entry name" value="CYTOCHROME B561"/>
    <property type="match status" value="1"/>
</dbReference>
<evidence type="ECO:0000256" key="5">
    <source>
        <dbReference type="ARBA" id="ARBA00022617"/>
    </source>
</evidence>
<keyword evidence="4" id="KW-1003">Cell membrane</keyword>
<dbReference type="AlphaFoldDB" id="K6XKE8"/>
<keyword evidence="6 13" id="KW-0812">Transmembrane</keyword>
<keyword evidence="9 13" id="KW-1133">Transmembrane helix</keyword>
<keyword evidence="5" id="KW-0349">Heme</keyword>
<dbReference type="Pfam" id="PF01292">
    <property type="entry name" value="Ni_hydr_CYTB"/>
    <property type="match status" value="1"/>
</dbReference>
<reference evidence="15 16" key="1">
    <citation type="journal article" date="2017" name="Antonie Van Leeuwenhoek">
        <title>Rhizobium rhizosphaerae sp. nov., a novel species isolated from rice rhizosphere.</title>
        <authorList>
            <person name="Zhao J.J."/>
            <person name="Zhang J."/>
            <person name="Zhang R.J."/>
            <person name="Zhang C.W."/>
            <person name="Yin H.Q."/>
            <person name="Zhang X.X."/>
        </authorList>
    </citation>
    <scope>NUCLEOTIDE SEQUENCE [LARGE SCALE GENOMIC DNA]</scope>
    <source>
        <strain evidence="15 16">BSs20135</strain>
    </source>
</reference>
<dbReference type="GO" id="GO:0009055">
    <property type="term" value="F:electron transfer activity"/>
    <property type="evidence" value="ECO:0007669"/>
    <property type="project" value="InterPro"/>
</dbReference>
<evidence type="ECO:0000256" key="13">
    <source>
        <dbReference type="SAM" id="Phobius"/>
    </source>
</evidence>
<evidence type="ECO:0000256" key="9">
    <source>
        <dbReference type="ARBA" id="ARBA00022989"/>
    </source>
</evidence>
<evidence type="ECO:0000256" key="6">
    <source>
        <dbReference type="ARBA" id="ARBA00022692"/>
    </source>
</evidence>
<feature type="domain" description="Cytochrome b561 bacterial/Ni-hydrogenase" evidence="14">
    <location>
        <begin position="10"/>
        <end position="192"/>
    </location>
</feature>
<evidence type="ECO:0000313" key="15">
    <source>
        <dbReference type="EMBL" id="GAC21144.1"/>
    </source>
</evidence>
<comment type="caution">
    <text evidence="15">The sequence shown here is derived from an EMBL/GenBank/DDBJ whole genome shotgun (WGS) entry which is preliminary data.</text>
</comment>
<evidence type="ECO:0000256" key="3">
    <source>
        <dbReference type="ARBA" id="ARBA00022448"/>
    </source>
</evidence>
<dbReference type="eggNOG" id="COG3038">
    <property type="taxonomic scope" value="Bacteria"/>
</dbReference>
<feature type="transmembrane region" description="Helical" evidence="13">
    <location>
        <begin position="163"/>
        <end position="182"/>
    </location>
</feature>
<keyword evidence="16" id="KW-1185">Reference proteome</keyword>
<evidence type="ECO:0000256" key="1">
    <source>
        <dbReference type="ARBA" id="ARBA00001970"/>
    </source>
</evidence>
<keyword evidence="11 13" id="KW-0472">Membrane</keyword>
<keyword evidence="10" id="KW-0408">Iron</keyword>
<protein>
    <recommendedName>
        <fullName evidence="14">Cytochrome b561 bacterial/Ni-hydrogenase domain-containing protein</fullName>
    </recommendedName>
</protein>
<dbReference type="Proteomes" id="UP000006327">
    <property type="component" value="Unassembled WGS sequence"/>
</dbReference>
<comment type="subcellular location">
    <subcellularLocation>
        <location evidence="2">Cell membrane</location>
        <topology evidence="2">Multi-pass membrane protein</topology>
    </subcellularLocation>
</comment>
<dbReference type="EMBL" id="BAEO01000060">
    <property type="protein sequence ID" value="GAC21144.1"/>
    <property type="molecule type" value="Genomic_DNA"/>
</dbReference>
<comment type="similarity">
    <text evidence="12">Belongs to the cytochrome b561 family.</text>
</comment>
<dbReference type="GO" id="GO:0005886">
    <property type="term" value="C:plasma membrane"/>
    <property type="evidence" value="ECO:0007669"/>
    <property type="project" value="UniProtKB-SubCell"/>
</dbReference>
<keyword evidence="8" id="KW-0249">Electron transport</keyword>
<evidence type="ECO:0000259" key="14">
    <source>
        <dbReference type="Pfam" id="PF01292"/>
    </source>
</evidence>
<keyword evidence="3" id="KW-0813">Transport</keyword>
<evidence type="ECO:0000256" key="8">
    <source>
        <dbReference type="ARBA" id="ARBA00022982"/>
    </source>
</evidence>
<organism evidence="15 16">
    <name type="scientific">Paraglaciecola arctica BSs20135</name>
    <dbReference type="NCBI Taxonomy" id="493475"/>
    <lineage>
        <taxon>Bacteria</taxon>
        <taxon>Pseudomonadati</taxon>
        <taxon>Pseudomonadota</taxon>
        <taxon>Gammaproteobacteria</taxon>
        <taxon>Alteromonadales</taxon>
        <taxon>Alteromonadaceae</taxon>
        <taxon>Paraglaciecola</taxon>
    </lineage>
</organism>
<dbReference type="InterPro" id="IPR011577">
    <property type="entry name" value="Cyt_b561_bac/Ni-Hgenase"/>
</dbReference>
<evidence type="ECO:0000256" key="10">
    <source>
        <dbReference type="ARBA" id="ARBA00023004"/>
    </source>
</evidence>
<dbReference type="OrthoDB" id="9793784at2"/>
<accession>K6XKE8</accession>
<feature type="transmembrane region" description="Helical" evidence="13">
    <location>
        <begin position="90"/>
        <end position="111"/>
    </location>
</feature>
<comment type="cofactor">
    <cofactor evidence="1">
        <name>heme b</name>
        <dbReference type="ChEBI" id="CHEBI:60344"/>
    </cofactor>
</comment>
<dbReference type="GO" id="GO:0020037">
    <property type="term" value="F:heme binding"/>
    <property type="evidence" value="ECO:0007669"/>
    <property type="project" value="TreeGrafter"/>
</dbReference>
<sequence length="193" mass="22162">MKLTNTNQSYGLIAKSFHWITAMLFAVSYVAIYFREWLAQSEFENWFAIQLHMSVGISIGVIVILRILWRTLDPVPTNETKSQLIVVSKRLVHFSLYAIMFTMPITGYLSIANYLHSGGGKIDFFFVYDLDFSGDIEIQKVAGTTIESLEKVAELVHVFLGKWIAGLLIILHVFAGSYHHFIRKDDTLRKMFF</sequence>
<dbReference type="PANTHER" id="PTHR30529:SF1">
    <property type="entry name" value="CYTOCHROME B561 HOMOLOG 2"/>
    <property type="match status" value="1"/>
</dbReference>
<evidence type="ECO:0000256" key="2">
    <source>
        <dbReference type="ARBA" id="ARBA00004651"/>
    </source>
</evidence>
<proteinExistence type="inferred from homology"/>
<dbReference type="GO" id="GO:0022904">
    <property type="term" value="P:respiratory electron transport chain"/>
    <property type="evidence" value="ECO:0007669"/>
    <property type="project" value="InterPro"/>
</dbReference>
<name>K6XKE8_9ALTE</name>
<evidence type="ECO:0000256" key="12">
    <source>
        <dbReference type="ARBA" id="ARBA00037975"/>
    </source>
</evidence>
<evidence type="ECO:0000313" key="16">
    <source>
        <dbReference type="Proteomes" id="UP000006327"/>
    </source>
</evidence>
<evidence type="ECO:0000256" key="4">
    <source>
        <dbReference type="ARBA" id="ARBA00022475"/>
    </source>
</evidence>
<evidence type="ECO:0000256" key="7">
    <source>
        <dbReference type="ARBA" id="ARBA00022723"/>
    </source>
</evidence>
<dbReference type="STRING" id="493475.GARC_4202"/>
<keyword evidence="7" id="KW-0479">Metal-binding</keyword>
<dbReference type="RefSeq" id="WP_007623786.1">
    <property type="nucleotide sequence ID" value="NZ_BAEO01000060.1"/>
</dbReference>
<feature type="transmembrane region" description="Helical" evidence="13">
    <location>
        <begin position="12"/>
        <end position="34"/>
    </location>
</feature>
<dbReference type="SUPFAM" id="SSF81342">
    <property type="entry name" value="Transmembrane di-heme cytochromes"/>
    <property type="match status" value="1"/>
</dbReference>
<evidence type="ECO:0000256" key="11">
    <source>
        <dbReference type="ARBA" id="ARBA00023136"/>
    </source>
</evidence>
<dbReference type="InterPro" id="IPR016174">
    <property type="entry name" value="Di-haem_cyt_TM"/>
</dbReference>